<evidence type="ECO:0000256" key="1">
    <source>
        <dbReference type="ARBA" id="ARBA00004123"/>
    </source>
</evidence>
<dbReference type="GO" id="GO:0006357">
    <property type="term" value="P:regulation of transcription by RNA polymerase II"/>
    <property type="evidence" value="ECO:0007669"/>
    <property type="project" value="InterPro"/>
</dbReference>
<dbReference type="GeneID" id="17037491"/>
<accession>I0YMA0</accession>
<dbReference type="AlphaFoldDB" id="I0YMA0"/>
<dbReference type="GO" id="GO:0016592">
    <property type="term" value="C:mediator complex"/>
    <property type="evidence" value="ECO:0007669"/>
    <property type="project" value="InterPro"/>
</dbReference>
<comment type="function">
    <text evidence="6">Component of the Mediator complex, a coactivator involved in the regulated transcription of nearly all RNA polymerase II-dependent genes. Mediator functions as a bridge to convey information from gene-specific regulatory proteins to the basal RNA polymerase II transcription machinery.</text>
</comment>
<dbReference type="InterPro" id="IPR037212">
    <property type="entry name" value="Med7/Med21-like"/>
</dbReference>
<keyword evidence="5 6" id="KW-0539">Nucleus</keyword>
<comment type="subunit">
    <text evidence="6">Component of the Mediator complex.</text>
</comment>
<dbReference type="EMBL" id="AGSI01000018">
    <property type="protein sequence ID" value="EIE19519.1"/>
    <property type="molecule type" value="Genomic_DNA"/>
</dbReference>
<dbReference type="PANTHER" id="PTHR21428:SF11">
    <property type="entry name" value="MEDIATOR OF RNA POLYMERASE II TRANSCRIPTION SUBUNIT 7"/>
    <property type="match status" value="1"/>
</dbReference>
<dbReference type="InterPro" id="IPR009244">
    <property type="entry name" value="Mediatior_Med7"/>
</dbReference>
<dbReference type="KEGG" id="csl:COCSUDRAFT_67675"/>
<evidence type="ECO:0000256" key="3">
    <source>
        <dbReference type="ARBA" id="ARBA00023015"/>
    </source>
</evidence>
<dbReference type="Proteomes" id="UP000007264">
    <property type="component" value="Unassembled WGS sequence"/>
</dbReference>
<dbReference type="RefSeq" id="XP_005644063.1">
    <property type="nucleotide sequence ID" value="XM_005644006.1"/>
</dbReference>
<dbReference type="Pfam" id="PF05983">
    <property type="entry name" value="Med7"/>
    <property type="match status" value="1"/>
</dbReference>
<dbReference type="eggNOG" id="KOG0570">
    <property type="taxonomic scope" value="Eukaryota"/>
</dbReference>
<keyword evidence="4 6" id="KW-0804">Transcription</keyword>
<dbReference type="Gene3D" id="6.10.140.200">
    <property type="match status" value="1"/>
</dbReference>
<feature type="compositionally biased region" description="Basic and acidic residues" evidence="7">
    <location>
        <begin position="1"/>
        <end position="13"/>
    </location>
</feature>
<reference evidence="8 9" key="1">
    <citation type="journal article" date="2012" name="Genome Biol.">
        <title>The genome of the polar eukaryotic microalga coccomyxa subellipsoidea reveals traits of cold adaptation.</title>
        <authorList>
            <person name="Blanc G."/>
            <person name="Agarkova I."/>
            <person name="Grimwood J."/>
            <person name="Kuo A."/>
            <person name="Brueggeman A."/>
            <person name="Dunigan D."/>
            <person name="Gurnon J."/>
            <person name="Ladunga I."/>
            <person name="Lindquist E."/>
            <person name="Lucas S."/>
            <person name="Pangilinan J."/>
            <person name="Proschold T."/>
            <person name="Salamov A."/>
            <person name="Schmutz J."/>
            <person name="Weeks D."/>
            <person name="Yamada T."/>
            <person name="Claverie J.M."/>
            <person name="Grigoriev I."/>
            <person name="Van Etten J."/>
            <person name="Lomsadze A."/>
            <person name="Borodovsky M."/>
        </authorList>
    </citation>
    <scope>NUCLEOTIDE SEQUENCE [LARGE SCALE GENOMIC DNA]</scope>
    <source>
        <strain evidence="8 9">C-169</strain>
    </source>
</reference>
<dbReference type="STRING" id="574566.I0YMA0"/>
<feature type="region of interest" description="Disordered" evidence="7">
    <location>
        <begin position="1"/>
        <end position="52"/>
    </location>
</feature>
<keyword evidence="9" id="KW-1185">Reference proteome</keyword>
<organism evidence="8 9">
    <name type="scientific">Coccomyxa subellipsoidea (strain C-169)</name>
    <name type="common">Green microalga</name>
    <dbReference type="NCBI Taxonomy" id="574566"/>
    <lineage>
        <taxon>Eukaryota</taxon>
        <taxon>Viridiplantae</taxon>
        <taxon>Chlorophyta</taxon>
        <taxon>core chlorophytes</taxon>
        <taxon>Trebouxiophyceae</taxon>
        <taxon>Trebouxiophyceae incertae sedis</taxon>
        <taxon>Coccomyxaceae</taxon>
        <taxon>Coccomyxa</taxon>
        <taxon>Coccomyxa subellipsoidea</taxon>
    </lineage>
</organism>
<feature type="compositionally biased region" description="Pro residues" evidence="7">
    <location>
        <begin position="42"/>
        <end position="51"/>
    </location>
</feature>
<comment type="subcellular location">
    <subcellularLocation>
        <location evidence="1 6">Nucleus</location>
    </subcellularLocation>
</comment>
<keyword evidence="3 6" id="KW-0805">Transcription regulation</keyword>
<proteinExistence type="inferred from homology"/>
<dbReference type="SUPFAM" id="SSF140718">
    <property type="entry name" value="Mediator hinge subcomplex-like"/>
    <property type="match status" value="1"/>
</dbReference>
<protein>
    <recommendedName>
        <fullName evidence="6">Mediator of RNA polymerase II transcription subunit 7</fullName>
    </recommendedName>
</protein>
<dbReference type="OrthoDB" id="10253553at2759"/>
<comment type="caution">
    <text evidence="8">The sequence shown here is derived from an EMBL/GenBank/DDBJ whole genome shotgun (WGS) entry which is preliminary data.</text>
</comment>
<keyword evidence="6" id="KW-0010">Activator</keyword>
<name>I0YMA0_COCSC</name>
<sequence length="201" mass="22396">MSKDQAEKADEKVSQPLLQQAFPPPPAFYKLYGTSADGSEVPAPPPPPPPVEGEYQLFGELYTTEDGIPPLTVRQLFTVNAQGLLDFKGELRRLNKELLFTFLDLLDCLVQRPSAYARAVENVGLIARNMSYILNALRSEQARATLEHTVKVEIADRKEAIRELRESAESARALLRRMAEGIHDACKEAETEGRQQAMDEG</sequence>
<evidence type="ECO:0000313" key="9">
    <source>
        <dbReference type="Proteomes" id="UP000007264"/>
    </source>
</evidence>
<dbReference type="GO" id="GO:0003712">
    <property type="term" value="F:transcription coregulator activity"/>
    <property type="evidence" value="ECO:0007669"/>
    <property type="project" value="InterPro"/>
</dbReference>
<evidence type="ECO:0000256" key="6">
    <source>
        <dbReference type="RuleBase" id="RU364060"/>
    </source>
</evidence>
<dbReference type="GO" id="GO:0070847">
    <property type="term" value="C:core mediator complex"/>
    <property type="evidence" value="ECO:0007669"/>
    <property type="project" value="TreeGrafter"/>
</dbReference>
<evidence type="ECO:0000313" key="8">
    <source>
        <dbReference type="EMBL" id="EIE19519.1"/>
    </source>
</evidence>
<dbReference type="InterPro" id="IPR044888">
    <property type="entry name" value="Mediatior_Med7_sf"/>
</dbReference>
<dbReference type="PANTHER" id="PTHR21428">
    <property type="entry name" value="MEDIATOR OF RNA POLYMERASE II TRANSCRIPTION SUBUNIT 7"/>
    <property type="match status" value="1"/>
</dbReference>
<evidence type="ECO:0000256" key="2">
    <source>
        <dbReference type="ARBA" id="ARBA00009994"/>
    </source>
</evidence>
<evidence type="ECO:0000256" key="5">
    <source>
        <dbReference type="ARBA" id="ARBA00023242"/>
    </source>
</evidence>
<evidence type="ECO:0000256" key="4">
    <source>
        <dbReference type="ARBA" id="ARBA00023163"/>
    </source>
</evidence>
<comment type="similarity">
    <text evidence="2 6">Belongs to the Mediator complex subunit 7 family.</text>
</comment>
<gene>
    <name evidence="8" type="ORF">COCSUDRAFT_67675</name>
</gene>
<evidence type="ECO:0000256" key="7">
    <source>
        <dbReference type="SAM" id="MobiDB-lite"/>
    </source>
</evidence>